<dbReference type="Gene3D" id="3.10.450.50">
    <property type="match status" value="1"/>
</dbReference>
<accession>A0A316IRZ8</accession>
<sequence length="148" mass="16244">MDRRWKGRFAVACIVALLALAGCHRAPAESRIREAIQRMAQAAERDDAGALVEPLTADFDGNGGELDRQRLGGLLRLLRLRGEHAGVAPGPIDLEPRGSRWVATVTVTLTGHGSGLLPEEAGVYRVESAWREEGGEWRCYSASWRREL</sequence>
<organism evidence="2 3">
    <name type="scientific">Fulvimonas soli</name>
    <dbReference type="NCBI Taxonomy" id="155197"/>
    <lineage>
        <taxon>Bacteria</taxon>
        <taxon>Pseudomonadati</taxon>
        <taxon>Pseudomonadota</taxon>
        <taxon>Gammaproteobacteria</taxon>
        <taxon>Lysobacterales</taxon>
        <taxon>Rhodanobacteraceae</taxon>
        <taxon>Fulvimonas</taxon>
    </lineage>
</organism>
<protein>
    <recommendedName>
        <fullName evidence="4">Nuclear transport factor 2 family protein</fullName>
    </recommendedName>
</protein>
<gene>
    <name evidence="2" type="ORF">C7456_104239</name>
</gene>
<evidence type="ECO:0000313" key="2">
    <source>
        <dbReference type="EMBL" id="PWK89881.1"/>
    </source>
</evidence>
<evidence type="ECO:0000256" key="1">
    <source>
        <dbReference type="SAM" id="SignalP"/>
    </source>
</evidence>
<keyword evidence="3" id="KW-1185">Reference proteome</keyword>
<evidence type="ECO:0008006" key="4">
    <source>
        <dbReference type="Google" id="ProtNLM"/>
    </source>
</evidence>
<feature type="chain" id="PRO_5016458505" description="Nuclear transport factor 2 family protein" evidence="1">
    <location>
        <begin position="29"/>
        <end position="148"/>
    </location>
</feature>
<dbReference type="EMBL" id="QGHC01000004">
    <property type="protein sequence ID" value="PWK89881.1"/>
    <property type="molecule type" value="Genomic_DNA"/>
</dbReference>
<dbReference type="InterPro" id="IPR032710">
    <property type="entry name" value="NTF2-like_dom_sf"/>
</dbReference>
<reference evidence="2 3" key="1">
    <citation type="submission" date="2018-05" db="EMBL/GenBank/DDBJ databases">
        <title>Genomic Encyclopedia of Type Strains, Phase IV (KMG-IV): sequencing the most valuable type-strain genomes for metagenomic binning, comparative biology and taxonomic classification.</title>
        <authorList>
            <person name="Goeker M."/>
        </authorList>
    </citation>
    <scope>NUCLEOTIDE SEQUENCE [LARGE SCALE GENOMIC DNA]</scope>
    <source>
        <strain evidence="2 3">DSM 14263</strain>
    </source>
</reference>
<comment type="caution">
    <text evidence="2">The sequence shown here is derived from an EMBL/GenBank/DDBJ whole genome shotgun (WGS) entry which is preliminary data.</text>
</comment>
<dbReference type="PROSITE" id="PS51257">
    <property type="entry name" value="PROKAR_LIPOPROTEIN"/>
    <property type="match status" value="1"/>
</dbReference>
<dbReference type="Proteomes" id="UP000245812">
    <property type="component" value="Unassembled WGS sequence"/>
</dbReference>
<dbReference type="SUPFAM" id="SSF54427">
    <property type="entry name" value="NTF2-like"/>
    <property type="match status" value="1"/>
</dbReference>
<proteinExistence type="predicted"/>
<keyword evidence="1" id="KW-0732">Signal</keyword>
<name>A0A316IRZ8_9GAMM</name>
<evidence type="ECO:0000313" key="3">
    <source>
        <dbReference type="Proteomes" id="UP000245812"/>
    </source>
</evidence>
<feature type="signal peptide" evidence="1">
    <location>
        <begin position="1"/>
        <end position="28"/>
    </location>
</feature>
<dbReference type="OrthoDB" id="5801455at2"/>
<dbReference type="AlphaFoldDB" id="A0A316IRZ8"/>